<accession>A0A9N7PLM1</accession>
<dbReference type="EMBL" id="CP023671">
    <property type="protein sequence ID" value="AYE34876.1"/>
    <property type="molecule type" value="Genomic_DNA"/>
</dbReference>
<dbReference type="Pfam" id="PF02348">
    <property type="entry name" value="CTP_transf_3"/>
    <property type="match status" value="1"/>
</dbReference>
<dbReference type="InterPro" id="IPR003329">
    <property type="entry name" value="Cytidylyl_trans"/>
</dbReference>
<dbReference type="FunFam" id="3.90.550.10:FF:000188">
    <property type="entry name" value="Polysaccharide biosynthesis protein"/>
    <property type="match status" value="1"/>
</dbReference>
<evidence type="ECO:0000313" key="1">
    <source>
        <dbReference type="EMBL" id="AYE34876.1"/>
    </source>
</evidence>
<sequence length="243" mass="28271">MCKVLCVIQARAGSSRLPKKVLMDLCGKSVLEHVVERLQNSKEIDEIVIATTNEDKDVCIKEAAEKLKIRCFRGDENNVLSRYYLAAKEFKGDIIIRITSDCPLIDPNLVDQVVKAFKSNRYDYVSPRSKDGLIRGLDVEVFSMKALEKAYKECADEMGLEHVTWFMYNNPDKFNLLDYPVPDKFRHPEIRLCVDEIKDYEKILHIYNKFYDGKIIDIERVIEYLLNNPEINNINYDVVQKHV</sequence>
<keyword evidence="4" id="KW-1185">Reference proteome</keyword>
<dbReference type="GeneID" id="303561194"/>
<dbReference type="Proteomes" id="UP000280586">
    <property type="component" value="Chromosome"/>
</dbReference>
<dbReference type="KEGG" id="csep:CP523_10915"/>
<organism evidence="1 3">
    <name type="scientific">Clostridium septicum</name>
    <dbReference type="NCBI Taxonomy" id="1504"/>
    <lineage>
        <taxon>Bacteria</taxon>
        <taxon>Bacillati</taxon>
        <taxon>Bacillota</taxon>
        <taxon>Clostridia</taxon>
        <taxon>Eubacteriales</taxon>
        <taxon>Clostridiaceae</taxon>
        <taxon>Clostridium</taxon>
    </lineage>
</organism>
<dbReference type="EMBL" id="CP099799">
    <property type="protein sequence ID" value="USS01470.1"/>
    <property type="molecule type" value="Genomic_DNA"/>
</dbReference>
<dbReference type="PANTHER" id="PTHR42866">
    <property type="entry name" value="3-DEOXY-MANNO-OCTULOSONATE CYTIDYLYLTRANSFERASE"/>
    <property type="match status" value="1"/>
</dbReference>
<dbReference type="CDD" id="cd02518">
    <property type="entry name" value="GT2_SpsF"/>
    <property type="match status" value="1"/>
</dbReference>
<dbReference type="GO" id="GO:0005829">
    <property type="term" value="C:cytosol"/>
    <property type="evidence" value="ECO:0007669"/>
    <property type="project" value="TreeGrafter"/>
</dbReference>
<reference evidence="2" key="2">
    <citation type="submission" date="2022-06" db="EMBL/GenBank/DDBJ databases">
        <authorList>
            <person name="Holder M.E."/>
            <person name="Ajami N.J."/>
            <person name="Petrosino J.F."/>
        </authorList>
    </citation>
    <scope>NUCLEOTIDE SEQUENCE</scope>
    <source>
        <strain evidence="2">RMA 8861</strain>
    </source>
</reference>
<dbReference type="AlphaFoldDB" id="A0A9N7PLM1"/>
<dbReference type="Proteomes" id="UP001055437">
    <property type="component" value="Chromosome"/>
</dbReference>
<proteinExistence type="predicted"/>
<dbReference type="Gene3D" id="3.90.550.10">
    <property type="entry name" value="Spore Coat Polysaccharide Biosynthesis Protein SpsA, Chain A"/>
    <property type="match status" value="1"/>
</dbReference>
<protein>
    <submittedName>
        <fullName evidence="1">Acylneuraminate cytidylyltransferase</fullName>
    </submittedName>
    <submittedName>
        <fullName evidence="2">Glycosyltransferase family protein</fullName>
    </submittedName>
</protein>
<dbReference type="InterPro" id="IPR029044">
    <property type="entry name" value="Nucleotide-diphossugar_trans"/>
</dbReference>
<dbReference type="RefSeq" id="WP_066677644.1">
    <property type="nucleotide sequence ID" value="NZ_CABMIZ010000029.1"/>
</dbReference>
<keyword evidence="1" id="KW-0808">Transferase</keyword>
<gene>
    <name evidence="1" type="ORF">CP523_10915</name>
    <name evidence="2" type="ORF">NH397_03260</name>
</gene>
<dbReference type="GO" id="GO:0016779">
    <property type="term" value="F:nucleotidyltransferase activity"/>
    <property type="evidence" value="ECO:0007669"/>
    <property type="project" value="UniProtKB-KW"/>
</dbReference>
<evidence type="ECO:0000313" key="3">
    <source>
        <dbReference type="Proteomes" id="UP000280586"/>
    </source>
</evidence>
<dbReference type="PANTHER" id="PTHR42866:SF1">
    <property type="entry name" value="SPORE COAT POLYSACCHARIDE BIOSYNTHESIS PROTEIN SPSF"/>
    <property type="match status" value="1"/>
</dbReference>
<evidence type="ECO:0000313" key="4">
    <source>
        <dbReference type="Proteomes" id="UP001055437"/>
    </source>
</evidence>
<dbReference type="OrthoDB" id="9815559at2"/>
<dbReference type="SUPFAM" id="SSF53448">
    <property type="entry name" value="Nucleotide-diphospho-sugar transferases"/>
    <property type="match status" value="1"/>
</dbReference>
<name>A0A9N7PLM1_CLOSE</name>
<evidence type="ECO:0000313" key="2">
    <source>
        <dbReference type="EMBL" id="USS01470.1"/>
    </source>
</evidence>
<keyword evidence="1" id="KW-0548">Nucleotidyltransferase</keyword>
<reference evidence="1 3" key="1">
    <citation type="submission" date="2017-09" db="EMBL/GenBank/DDBJ databases">
        <authorList>
            <person name="Thomas P."/>
            <person name="Seyboldt C."/>
        </authorList>
    </citation>
    <scope>NUCLEOTIDE SEQUENCE [LARGE SCALE GENOMIC DNA]</scope>
    <source>
        <strain evidence="1 3">DSM 7534</strain>
    </source>
</reference>